<dbReference type="AlphaFoldDB" id="A0A0E3GSJ3"/>
<dbReference type="EMBL" id="CP009933">
    <property type="protein sequence ID" value="AKA72171.1"/>
    <property type="molecule type" value="Genomic_DNA"/>
</dbReference>
<proteinExistence type="predicted"/>
<dbReference type="KEGG" id="csq:CSCA_5046"/>
<accession>A0A0E3GSJ3</accession>
<dbReference type="HOGENOM" id="CLU_166655_0_0_9"/>
<evidence type="ECO:0008006" key="3">
    <source>
        <dbReference type="Google" id="ProtNLM"/>
    </source>
</evidence>
<gene>
    <name evidence="1" type="ORF">CSCA_5046</name>
</gene>
<organism evidence="1 2">
    <name type="scientific">Clostridium scatologenes</name>
    <dbReference type="NCBI Taxonomy" id="1548"/>
    <lineage>
        <taxon>Bacteria</taxon>
        <taxon>Bacillati</taxon>
        <taxon>Bacillota</taxon>
        <taxon>Clostridia</taxon>
        <taxon>Eubacteriales</taxon>
        <taxon>Clostridiaceae</taxon>
        <taxon>Clostridium</taxon>
    </lineage>
</organism>
<keyword evidence="2" id="KW-1185">Reference proteome</keyword>
<reference evidence="1 2" key="1">
    <citation type="journal article" date="2015" name="J. Biotechnol.">
        <title>Complete genome sequence of a malodorant-producing acetogen, Clostridium scatologenes ATCC 25775(T).</title>
        <authorList>
            <person name="Zhu Z."/>
            <person name="Guo T."/>
            <person name="Zheng H."/>
            <person name="Song T."/>
            <person name="Ouyang P."/>
            <person name="Xie J."/>
        </authorList>
    </citation>
    <scope>NUCLEOTIDE SEQUENCE [LARGE SCALE GENOMIC DNA]</scope>
    <source>
        <strain evidence="1 2">ATCC 25775</strain>
    </source>
</reference>
<dbReference type="RefSeq" id="WP_029160182.1">
    <property type="nucleotide sequence ID" value="NZ_CP009933.1"/>
</dbReference>
<sequence>MASLEMRGSFDLNTETIDNQVTKISPGNYALGHINKENNHFIVEYVGRADSDVNGKLKQHVGEKYKKFKYSYATSPKAAFQKECRDYHEFGENQKLDNKIHPDKSEDTFWKCPYCDICN</sequence>
<evidence type="ECO:0000313" key="1">
    <source>
        <dbReference type="EMBL" id="AKA72171.1"/>
    </source>
</evidence>
<name>A0A0E3GSJ3_CLOSL</name>
<evidence type="ECO:0000313" key="2">
    <source>
        <dbReference type="Proteomes" id="UP000033115"/>
    </source>
</evidence>
<protein>
    <recommendedName>
        <fullName evidence="3">GIY-YIG domain-containing protein</fullName>
    </recommendedName>
</protein>
<dbReference type="Proteomes" id="UP000033115">
    <property type="component" value="Chromosome"/>
</dbReference>